<proteinExistence type="predicted"/>
<dbReference type="EMBL" id="AONG01000020">
    <property type="protein sequence ID" value="KIQ67785.1"/>
    <property type="molecule type" value="Genomic_DNA"/>
</dbReference>
<dbReference type="InterPro" id="IPR036388">
    <property type="entry name" value="WH-like_DNA-bd_sf"/>
</dbReference>
<dbReference type="OrthoDB" id="7945987at2"/>
<protein>
    <submittedName>
        <fullName evidence="2">Transcriptional regulator, ArsR family</fullName>
    </submittedName>
</protein>
<accession>A0A0D0NHI1</accession>
<dbReference type="SMART" id="SM00418">
    <property type="entry name" value="HTH_ARSR"/>
    <property type="match status" value="1"/>
</dbReference>
<dbReference type="CDD" id="cd00090">
    <property type="entry name" value="HTH_ARSR"/>
    <property type="match status" value="1"/>
</dbReference>
<name>A0A0D0NHI1_9RHOB</name>
<organism evidence="2 3">
    <name type="scientific">Wenxinia marina DSM 24838</name>
    <dbReference type="NCBI Taxonomy" id="1123501"/>
    <lineage>
        <taxon>Bacteria</taxon>
        <taxon>Pseudomonadati</taxon>
        <taxon>Pseudomonadota</taxon>
        <taxon>Alphaproteobacteria</taxon>
        <taxon>Rhodobacterales</taxon>
        <taxon>Roseobacteraceae</taxon>
        <taxon>Wenxinia</taxon>
    </lineage>
</organism>
<dbReference type="InterPro" id="IPR001845">
    <property type="entry name" value="HTH_ArsR_DNA-bd_dom"/>
</dbReference>
<evidence type="ECO:0000259" key="1">
    <source>
        <dbReference type="SMART" id="SM00418"/>
    </source>
</evidence>
<dbReference type="Pfam" id="PF12840">
    <property type="entry name" value="HTH_20"/>
    <property type="match status" value="1"/>
</dbReference>
<gene>
    <name evidence="2" type="ORF">Wenmar_03745</name>
</gene>
<reference evidence="2 3" key="1">
    <citation type="submission" date="2013-01" db="EMBL/GenBank/DDBJ databases">
        <authorList>
            <person name="Fiebig A."/>
            <person name="Goeker M."/>
            <person name="Klenk H.-P.P."/>
        </authorList>
    </citation>
    <scope>NUCLEOTIDE SEQUENCE [LARGE SCALE GENOMIC DNA]</scope>
    <source>
        <strain evidence="2 3">DSM 24838</strain>
    </source>
</reference>
<keyword evidence="3" id="KW-1185">Reference proteome</keyword>
<feature type="domain" description="HTH arsR-type" evidence="1">
    <location>
        <begin position="15"/>
        <end position="103"/>
    </location>
</feature>
<dbReference type="eggNOG" id="COG0640">
    <property type="taxonomic scope" value="Bacteria"/>
</dbReference>
<dbReference type="Gene3D" id="1.10.10.10">
    <property type="entry name" value="Winged helix-like DNA-binding domain superfamily/Winged helix DNA-binding domain"/>
    <property type="match status" value="1"/>
</dbReference>
<dbReference type="InterPro" id="IPR036390">
    <property type="entry name" value="WH_DNA-bd_sf"/>
</dbReference>
<dbReference type="GO" id="GO:0003700">
    <property type="term" value="F:DNA-binding transcription factor activity"/>
    <property type="evidence" value="ECO:0007669"/>
    <property type="project" value="InterPro"/>
</dbReference>
<dbReference type="AlphaFoldDB" id="A0A0D0NHI1"/>
<sequence>MTDTRPIKQIRPGPEALKALTHADRLRMLAILRLEGPQTASGLATRLGLTSGATSYHLRQLAQHGFIEDAPDLGTGRDRWWRAAHESTNTEDDAPAGSSEAETIGAYLSAIVGGQVRLILAAQSRHAGLPVEWRRASTASDATFWLTADEARALTERLVDELRALKAANPPLDGPAPQGSRRFSVQIHAFPHPGFGETE</sequence>
<dbReference type="PATRIC" id="fig|1123501.6.peg.3872"/>
<dbReference type="InterPro" id="IPR011991">
    <property type="entry name" value="ArsR-like_HTH"/>
</dbReference>
<evidence type="ECO:0000313" key="2">
    <source>
        <dbReference type="EMBL" id="KIQ67785.1"/>
    </source>
</evidence>
<dbReference type="Proteomes" id="UP000035100">
    <property type="component" value="Unassembled WGS sequence"/>
</dbReference>
<dbReference type="SUPFAM" id="SSF46785">
    <property type="entry name" value="Winged helix' DNA-binding domain"/>
    <property type="match status" value="1"/>
</dbReference>
<dbReference type="RefSeq" id="WP_018302387.1">
    <property type="nucleotide sequence ID" value="NZ_KB902284.1"/>
</dbReference>
<evidence type="ECO:0000313" key="3">
    <source>
        <dbReference type="Proteomes" id="UP000035100"/>
    </source>
</evidence>
<comment type="caution">
    <text evidence="2">The sequence shown here is derived from an EMBL/GenBank/DDBJ whole genome shotgun (WGS) entry which is preliminary data.</text>
</comment>
<dbReference type="STRING" id="1123501.Wenmar_03745"/>